<feature type="region of interest" description="Disordered" evidence="11">
    <location>
        <begin position="81"/>
        <end position="107"/>
    </location>
</feature>
<evidence type="ECO:0000259" key="16">
    <source>
        <dbReference type="Pfam" id="PF25967"/>
    </source>
</evidence>
<dbReference type="KEGG" id="ecy:ECSE_2347"/>
<dbReference type="GO" id="GO:0005886">
    <property type="term" value="C:plasma membrane"/>
    <property type="evidence" value="ECO:0007669"/>
    <property type="project" value="UniProtKB-SubCell"/>
</dbReference>
<dbReference type="Pfam" id="PF25967">
    <property type="entry name" value="RND-MFP_C"/>
    <property type="match status" value="1"/>
</dbReference>
<comment type="induction">
    <text evidence="9">The mdtABC operon is transcriptionally activated by BaeR.</text>
</comment>
<feature type="transmembrane region" description="Helical" evidence="12">
    <location>
        <begin position="20"/>
        <end position="38"/>
    </location>
</feature>
<dbReference type="InterPro" id="IPR058627">
    <property type="entry name" value="MdtA-like_C"/>
</dbReference>
<dbReference type="PANTHER" id="PTHR30469">
    <property type="entry name" value="MULTIDRUG RESISTANCE PROTEIN MDTA"/>
    <property type="match status" value="1"/>
</dbReference>
<dbReference type="Gene3D" id="2.40.30.170">
    <property type="match status" value="1"/>
</dbReference>
<dbReference type="Pfam" id="PF25944">
    <property type="entry name" value="Beta-barrel_RND"/>
    <property type="match status" value="1"/>
</dbReference>
<evidence type="ECO:0000313" key="18">
    <source>
        <dbReference type="Proteomes" id="UP000008199"/>
    </source>
</evidence>
<dbReference type="InterPro" id="IPR022824">
    <property type="entry name" value="Multidrug-R_MdtA"/>
</dbReference>
<organism evidence="17 18">
    <name type="scientific">Escherichia coli (strain SE11)</name>
    <dbReference type="NCBI Taxonomy" id="409438"/>
    <lineage>
        <taxon>Bacteria</taxon>
        <taxon>Pseudomonadati</taxon>
        <taxon>Pseudomonadota</taxon>
        <taxon>Gammaproteobacteria</taxon>
        <taxon>Enterobacterales</taxon>
        <taxon>Enterobacteriaceae</taxon>
        <taxon>Escherichia</taxon>
    </lineage>
</organism>
<evidence type="ECO:0000259" key="13">
    <source>
        <dbReference type="Pfam" id="PF25876"/>
    </source>
</evidence>
<dbReference type="FunFam" id="2.40.420.20:FF:000001">
    <property type="entry name" value="Efflux RND transporter periplasmic adaptor subunit"/>
    <property type="match status" value="1"/>
</dbReference>
<keyword evidence="3 9" id="KW-0813">Transport</keyword>
<evidence type="ECO:0000313" key="17">
    <source>
        <dbReference type="EMBL" id="BAG77871.1"/>
    </source>
</evidence>
<keyword evidence="12" id="KW-0812">Transmembrane</keyword>
<keyword evidence="4 9" id="KW-1003">Cell membrane</keyword>
<dbReference type="FunFam" id="2.40.30.170:FF:000006">
    <property type="entry name" value="Multidrug resistance protein MdtA"/>
    <property type="match status" value="1"/>
</dbReference>
<evidence type="ECO:0000256" key="3">
    <source>
        <dbReference type="ARBA" id="ARBA00022448"/>
    </source>
</evidence>
<evidence type="ECO:0000259" key="14">
    <source>
        <dbReference type="Pfam" id="PF25917"/>
    </source>
</evidence>
<reference evidence="17 18" key="1">
    <citation type="journal article" date="2008" name="DNA Res.">
        <title>Complete genome sequence and comparative analysis of the wild-type commensal Escherichia coli strain SE11 isolated from a healthy adult.</title>
        <authorList>
            <person name="Oshima K."/>
            <person name="Toh H."/>
            <person name="Ogura Y."/>
            <person name="Sasamoto H."/>
            <person name="Morita H."/>
            <person name="Park S.-H."/>
            <person name="Ooka T."/>
            <person name="Iyoda S."/>
            <person name="Taylor T.D."/>
            <person name="Hayashi T."/>
            <person name="Itoh K."/>
            <person name="Hattori M."/>
        </authorList>
    </citation>
    <scope>NUCLEOTIDE SEQUENCE [LARGE SCALE GENOMIC DNA]</scope>
    <source>
        <strain evidence="17 18">SE11</strain>
    </source>
</reference>
<dbReference type="Gene3D" id="1.10.287.470">
    <property type="entry name" value="Helix hairpin bin"/>
    <property type="match status" value="1"/>
</dbReference>
<feature type="coiled-coil region" evidence="10">
    <location>
        <begin position="176"/>
        <end position="203"/>
    </location>
</feature>
<evidence type="ECO:0000256" key="10">
    <source>
        <dbReference type="SAM" id="Coils"/>
    </source>
</evidence>
<dbReference type="Pfam" id="PF25917">
    <property type="entry name" value="BSH_RND"/>
    <property type="match status" value="1"/>
</dbReference>
<dbReference type="NCBIfam" id="TIGR01730">
    <property type="entry name" value="RND_mfp"/>
    <property type="match status" value="1"/>
</dbReference>
<dbReference type="EMBL" id="AP009240">
    <property type="protein sequence ID" value="BAG77871.1"/>
    <property type="molecule type" value="Genomic_DNA"/>
</dbReference>
<feature type="region of interest" description="Disordered" evidence="11">
    <location>
        <begin position="441"/>
        <end position="464"/>
    </location>
</feature>
<feature type="domain" description="Multidrug resistance protein MdtA-like beta-barrel" evidence="15">
    <location>
        <begin position="282"/>
        <end position="366"/>
    </location>
</feature>
<gene>
    <name evidence="9" type="primary">mdtA</name>
    <name evidence="17" type="ordered locus">ECSE_2347</name>
</gene>
<dbReference type="Gene3D" id="2.40.50.100">
    <property type="match status" value="1"/>
</dbReference>
<keyword evidence="5 9" id="KW-0997">Cell inner membrane</keyword>
<dbReference type="InterPro" id="IPR058625">
    <property type="entry name" value="MdtA-like_BSH"/>
</dbReference>
<evidence type="ECO:0000256" key="4">
    <source>
        <dbReference type="ARBA" id="ARBA00022475"/>
    </source>
</evidence>
<comment type="subunit">
    <text evidence="8 9">Part of a tripartite efflux system composed of MdtA, MdtB and MdtC.</text>
</comment>
<feature type="domain" description="Multidrug resistance protein MdtA-like alpha-helical hairpin" evidence="13">
    <location>
        <begin position="176"/>
        <end position="245"/>
    </location>
</feature>
<proteinExistence type="evidence at transcript level"/>
<keyword evidence="7 9" id="KW-0472">Membrane</keyword>
<keyword evidence="12" id="KW-1133">Transmembrane helix</keyword>
<evidence type="ECO:0000256" key="7">
    <source>
        <dbReference type="ARBA" id="ARBA00023136"/>
    </source>
</evidence>
<accession>A0A979GGR7</accession>
<dbReference type="Pfam" id="PF25876">
    <property type="entry name" value="HH_MFP_RND"/>
    <property type="match status" value="1"/>
</dbReference>
<evidence type="ECO:0000256" key="8">
    <source>
        <dbReference type="ARBA" id="ARBA00063762"/>
    </source>
</evidence>
<dbReference type="PANTHER" id="PTHR30469:SF12">
    <property type="entry name" value="MULTIDRUG RESISTANCE PROTEIN MDTA"/>
    <property type="match status" value="1"/>
</dbReference>
<keyword evidence="10" id="KW-0175">Coiled coil</keyword>
<dbReference type="Gene3D" id="2.40.420.20">
    <property type="match status" value="1"/>
</dbReference>
<dbReference type="GO" id="GO:0015562">
    <property type="term" value="F:efflux transmembrane transporter activity"/>
    <property type="evidence" value="ECO:0007669"/>
    <property type="project" value="TreeGrafter"/>
</dbReference>
<sequence>MLLLDACSQMCPPFRRFPIVFHNSSIFLPYWLATLVSFRETFQEEKLLTMKGSYKSRWVIVIVVVIAAIAAFWFWQGRNDSRSAAPGATKQAQQSPAGGRRGMRSGPLAPVQAATAVEQAVPRYLTGLGTITAANTVTVRSRVDGQLMALHFQEGQQVKAGDLLAEIDPSQFKVALAQAQGQLAKDKATLANARRDLARYQQLAKTNLVSRQELDAQQALVSETEGTIKADEASVASAQLQLDWSRITAPVDGRVGLKQVDVGNQISSGDTTGIVVITQTHPIDLLFTLPESDIATVVQAQKAGKPLVVEAWDRTNSKKLSEGTLLSLDNQIDATTGTIKVKARFNNQDDALFPNQFVNARMLVDTEQNAVVIPTAALQMGNEGHFVWVLSSENKVSKHLVTPGIQDSQKVVIRAGISAGDRVVTDGIDRLTEGAKVEVVEAQSATTPEEKATSREYAKKGARS</sequence>
<comment type="subcellular location">
    <subcellularLocation>
        <location evidence="1 9">Cell inner membrane</location>
        <topology evidence="1 9">Peripheral membrane protein</topology>
    </subcellularLocation>
</comment>
<feature type="compositionally biased region" description="Basic and acidic residues" evidence="11">
    <location>
        <begin position="448"/>
        <end position="464"/>
    </location>
</feature>
<dbReference type="HAMAP" id="MF_01422">
    <property type="entry name" value="MdtA"/>
    <property type="match status" value="1"/>
</dbReference>
<evidence type="ECO:0000256" key="5">
    <source>
        <dbReference type="ARBA" id="ARBA00022519"/>
    </source>
</evidence>
<evidence type="ECO:0000256" key="9">
    <source>
        <dbReference type="HAMAP-Rule" id="MF_01422"/>
    </source>
</evidence>
<dbReference type="InterPro" id="IPR006143">
    <property type="entry name" value="RND_pump_MFP"/>
</dbReference>
<feature type="transmembrane region" description="Helical" evidence="12">
    <location>
        <begin position="58"/>
        <end position="75"/>
    </location>
</feature>
<feature type="domain" description="Multidrug resistance protein MdtA-like C-terminal permuted SH3" evidence="16">
    <location>
        <begin position="369"/>
        <end position="430"/>
    </location>
</feature>
<evidence type="ECO:0000256" key="2">
    <source>
        <dbReference type="ARBA" id="ARBA00009477"/>
    </source>
</evidence>
<dbReference type="FunFam" id="1.10.287.470:FF:000005">
    <property type="entry name" value="Multidrug resistance protein MdtA"/>
    <property type="match status" value="1"/>
</dbReference>
<evidence type="ECO:0000256" key="11">
    <source>
        <dbReference type="SAM" id="MobiDB-lite"/>
    </source>
</evidence>
<dbReference type="Proteomes" id="UP000008199">
    <property type="component" value="Chromosome"/>
</dbReference>
<protein>
    <recommendedName>
        <fullName evidence="9">Multidrug resistance protein MdtA</fullName>
    </recommendedName>
    <alternativeName>
        <fullName evidence="9">Multidrug transporter MdtA</fullName>
    </alternativeName>
</protein>
<dbReference type="NCBIfam" id="NF008589">
    <property type="entry name" value="PRK11556.1"/>
    <property type="match status" value="1"/>
</dbReference>
<comment type="function">
    <text evidence="9">The MdtABC tripartite complex confers resistance against novobiocin and deoxycholate.</text>
</comment>
<evidence type="ECO:0000256" key="12">
    <source>
        <dbReference type="SAM" id="Phobius"/>
    </source>
</evidence>
<dbReference type="GO" id="GO:1990281">
    <property type="term" value="C:efflux pump complex"/>
    <property type="evidence" value="ECO:0007669"/>
    <property type="project" value="TreeGrafter"/>
</dbReference>
<name>A0A979GGR7_ECOSE</name>
<dbReference type="SUPFAM" id="SSF111369">
    <property type="entry name" value="HlyD-like secretion proteins"/>
    <property type="match status" value="1"/>
</dbReference>
<keyword evidence="6" id="KW-0732">Signal</keyword>
<evidence type="ECO:0000256" key="1">
    <source>
        <dbReference type="ARBA" id="ARBA00004417"/>
    </source>
</evidence>
<feature type="domain" description="Multidrug resistance protein MdtA-like barrel-sandwich hybrid" evidence="14">
    <location>
        <begin position="135"/>
        <end position="278"/>
    </location>
</feature>
<evidence type="ECO:0000259" key="15">
    <source>
        <dbReference type="Pfam" id="PF25944"/>
    </source>
</evidence>
<evidence type="ECO:0000256" key="6">
    <source>
        <dbReference type="ARBA" id="ARBA00022729"/>
    </source>
</evidence>
<dbReference type="InterPro" id="IPR058624">
    <property type="entry name" value="MdtA-like_HH"/>
</dbReference>
<dbReference type="AlphaFoldDB" id="A0A979GGR7"/>
<dbReference type="InterPro" id="IPR058626">
    <property type="entry name" value="MdtA-like_b-barrel"/>
</dbReference>
<comment type="similarity">
    <text evidence="2 9">Belongs to the membrane fusion protein (MFP) (TC 8.A.1) family.</text>
</comment>